<dbReference type="Gene3D" id="3.30.1360.120">
    <property type="entry name" value="Probable tRNA modification gtpase trme, domain 1"/>
    <property type="match status" value="1"/>
</dbReference>
<reference evidence="1 2" key="1">
    <citation type="submission" date="2019-03" db="EMBL/GenBank/DDBJ databases">
        <title>Paracraurococcus aquatilis NE82 genome sequence.</title>
        <authorList>
            <person name="Zhao Y."/>
            <person name="Du Z."/>
        </authorList>
    </citation>
    <scope>NUCLEOTIDE SEQUENCE [LARGE SCALE GENOMIC DNA]</scope>
    <source>
        <strain evidence="1 2">NE82</strain>
    </source>
</reference>
<dbReference type="AlphaFoldDB" id="A0A4R4DT82"/>
<proteinExistence type="predicted"/>
<dbReference type="SUPFAM" id="SSF103025">
    <property type="entry name" value="Folate-binding domain"/>
    <property type="match status" value="1"/>
</dbReference>
<evidence type="ECO:0000313" key="2">
    <source>
        <dbReference type="Proteomes" id="UP000295023"/>
    </source>
</evidence>
<sequence length="150" mass="15865">MAAVRAAWGIDLPTTPRRVGDARLAFVWSGPSQWLAVATDWPGDLEAALRAHLGGLGSLTDQGDGRVVLRVRGPHARDALAKGMAIDLHPRAFQPGDVAATLAAHIGVQIWQLDEAPTYEMAAFRSTAGSLCDWIVAASAEYGVEIVEPG</sequence>
<dbReference type="OrthoDB" id="9814782at2"/>
<dbReference type="Proteomes" id="UP000295023">
    <property type="component" value="Unassembled WGS sequence"/>
</dbReference>
<name>A0A4R4DT82_9PROT</name>
<evidence type="ECO:0000313" key="1">
    <source>
        <dbReference type="EMBL" id="TCZ65016.1"/>
    </source>
</evidence>
<dbReference type="EMBL" id="SKBM01000004">
    <property type="protein sequence ID" value="TCZ65016.1"/>
    <property type="molecule type" value="Genomic_DNA"/>
</dbReference>
<dbReference type="InterPro" id="IPR027266">
    <property type="entry name" value="TrmE/GcvT-like"/>
</dbReference>
<accession>A0A4R4DT82</accession>
<dbReference type="Pfam" id="PF04268">
    <property type="entry name" value="SoxG"/>
    <property type="match status" value="1"/>
</dbReference>
<dbReference type="Gene3D" id="3.30.70.1520">
    <property type="entry name" value="Heterotetrameric sarcosine oxidase"/>
    <property type="match status" value="1"/>
</dbReference>
<comment type="caution">
    <text evidence="1">The sequence shown here is derived from an EMBL/GenBank/DDBJ whole genome shotgun (WGS) entry which is preliminary data.</text>
</comment>
<gene>
    <name evidence="1" type="ORF">EXY23_05670</name>
</gene>
<evidence type="ECO:0008006" key="3">
    <source>
        <dbReference type="Google" id="ProtNLM"/>
    </source>
</evidence>
<dbReference type="InterPro" id="IPR007375">
    <property type="entry name" value="SoxG"/>
</dbReference>
<keyword evidence="2" id="KW-1185">Reference proteome</keyword>
<organism evidence="1 2">
    <name type="scientific">Roseicella aquatilis</name>
    <dbReference type="NCBI Taxonomy" id="2527868"/>
    <lineage>
        <taxon>Bacteria</taxon>
        <taxon>Pseudomonadati</taxon>
        <taxon>Pseudomonadota</taxon>
        <taxon>Alphaproteobacteria</taxon>
        <taxon>Acetobacterales</taxon>
        <taxon>Roseomonadaceae</taxon>
        <taxon>Roseicella</taxon>
    </lineage>
</organism>
<protein>
    <recommendedName>
        <fullName evidence="3">Sarcosine oxidase subunit gamma</fullName>
    </recommendedName>
</protein>